<sequence length="205" mass="23171">MVETEARRNRERGQEKRKGKFSKQWVDSPAFVDLDDDERGDYTGTSFTPIHGPRISLSSITEPVCTSNAAEILLFGFLPIVIVTLLHLLLRLPEPSLKPFPQKKTFLLHRLTACAITVCSRASLLQTVRTRVSSLKKWAVLRSFLVNRLKWASFKALKPWMPRFGSTPSTQLPEAPASNPNLNAALPRATVFILSPERLEDDLRY</sequence>
<keyword evidence="2" id="KW-1185">Reference proteome</keyword>
<organism evidence="1 2">
    <name type="scientific">Violaceomyces palustris</name>
    <dbReference type="NCBI Taxonomy" id="1673888"/>
    <lineage>
        <taxon>Eukaryota</taxon>
        <taxon>Fungi</taxon>
        <taxon>Dikarya</taxon>
        <taxon>Basidiomycota</taxon>
        <taxon>Ustilaginomycotina</taxon>
        <taxon>Ustilaginomycetes</taxon>
        <taxon>Violaceomycetales</taxon>
        <taxon>Violaceomycetaceae</taxon>
        <taxon>Violaceomyces</taxon>
    </lineage>
</organism>
<evidence type="ECO:0000313" key="2">
    <source>
        <dbReference type="Proteomes" id="UP000245626"/>
    </source>
</evidence>
<dbReference type="Proteomes" id="UP000245626">
    <property type="component" value="Unassembled WGS sequence"/>
</dbReference>
<reference evidence="1 2" key="1">
    <citation type="journal article" date="2018" name="Mol. Biol. Evol.">
        <title>Broad Genomic Sampling Reveals a Smut Pathogenic Ancestry of the Fungal Clade Ustilaginomycotina.</title>
        <authorList>
            <person name="Kijpornyongpan T."/>
            <person name="Mondo S.J."/>
            <person name="Barry K."/>
            <person name="Sandor L."/>
            <person name="Lee J."/>
            <person name="Lipzen A."/>
            <person name="Pangilinan J."/>
            <person name="LaButti K."/>
            <person name="Hainaut M."/>
            <person name="Henrissat B."/>
            <person name="Grigoriev I.V."/>
            <person name="Spatafora J.W."/>
            <person name="Aime M.C."/>
        </authorList>
    </citation>
    <scope>NUCLEOTIDE SEQUENCE [LARGE SCALE GENOMIC DNA]</scope>
    <source>
        <strain evidence="1 2">SA 807</strain>
    </source>
</reference>
<protein>
    <submittedName>
        <fullName evidence="1">Uncharacterized protein</fullName>
    </submittedName>
</protein>
<proteinExistence type="predicted"/>
<evidence type="ECO:0000313" key="1">
    <source>
        <dbReference type="EMBL" id="PWN46848.1"/>
    </source>
</evidence>
<accession>A0ACD0NLY4</accession>
<name>A0ACD0NLY4_9BASI</name>
<gene>
    <name evidence="1" type="ORF">IE53DRAFT_288450</name>
</gene>
<dbReference type="EMBL" id="KZ820673">
    <property type="protein sequence ID" value="PWN46848.1"/>
    <property type="molecule type" value="Genomic_DNA"/>
</dbReference>